<evidence type="ECO:0000313" key="3">
    <source>
        <dbReference type="EMBL" id="GAD60282.1"/>
    </source>
</evidence>
<evidence type="ECO:0000256" key="1">
    <source>
        <dbReference type="SAM" id="MobiDB-lite"/>
    </source>
</evidence>
<reference evidence="4" key="1">
    <citation type="journal article" date="2013" name="Genome Announc.">
        <title>Draft Genome Sequence of the Dimorphic Prosthecate Bacterium Brevundimonas abyssalis TAR-001T.</title>
        <authorList>
            <person name="Tsubouchi T."/>
            <person name="Nishi S."/>
            <person name="Usui K."/>
            <person name="Shimane Y."/>
            <person name="Takaki Y."/>
            <person name="Maruyama T."/>
            <person name="Hatada Y."/>
        </authorList>
    </citation>
    <scope>NUCLEOTIDE SEQUENCE [LARGE SCALE GENOMIC DNA]</scope>
    <source>
        <strain evidence="4">TAR-001</strain>
    </source>
</reference>
<dbReference type="RefSeq" id="WP_021698376.1">
    <property type="nucleotide sequence ID" value="NZ_BATC01000063.1"/>
</dbReference>
<keyword evidence="2" id="KW-0472">Membrane</keyword>
<dbReference type="EMBL" id="BATC01000063">
    <property type="protein sequence ID" value="GAD60282.1"/>
    <property type="molecule type" value="Genomic_DNA"/>
</dbReference>
<proteinExistence type="predicted"/>
<feature type="transmembrane region" description="Helical" evidence="2">
    <location>
        <begin position="37"/>
        <end position="54"/>
    </location>
</feature>
<keyword evidence="4" id="KW-1185">Reference proteome</keyword>
<sequence length="76" mass="8105">MGKKLGRPQRLALIIAGEIIVVTAIIVAFELSMRDALIASAVAGWLGLEAFFSARRQRSSLTDGTPKKPRGAGPWA</sequence>
<gene>
    <name evidence="3" type="ORF">MBEBAB_2532</name>
</gene>
<evidence type="ECO:0000313" key="4">
    <source>
        <dbReference type="Proteomes" id="UP000016569"/>
    </source>
</evidence>
<accession>A0A8E0NDA9</accession>
<dbReference type="Proteomes" id="UP000016569">
    <property type="component" value="Unassembled WGS sequence"/>
</dbReference>
<protein>
    <submittedName>
        <fullName evidence="3">Uncharacterized protein</fullName>
    </submittedName>
</protein>
<feature type="region of interest" description="Disordered" evidence="1">
    <location>
        <begin position="57"/>
        <end position="76"/>
    </location>
</feature>
<feature type="transmembrane region" description="Helical" evidence="2">
    <location>
        <begin position="12"/>
        <end position="31"/>
    </location>
</feature>
<dbReference type="AlphaFoldDB" id="A0A8E0NDA9"/>
<comment type="caution">
    <text evidence="3">The sequence shown here is derived from an EMBL/GenBank/DDBJ whole genome shotgun (WGS) entry which is preliminary data.</text>
</comment>
<organism evidence="3 4">
    <name type="scientific">Brevundimonas abyssalis TAR-001</name>
    <dbReference type="NCBI Taxonomy" id="1391729"/>
    <lineage>
        <taxon>Bacteria</taxon>
        <taxon>Pseudomonadati</taxon>
        <taxon>Pseudomonadota</taxon>
        <taxon>Alphaproteobacteria</taxon>
        <taxon>Caulobacterales</taxon>
        <taxon>Caulobacteraceae</taxon>
        <taxon>Brevundimonas</taxon>
    </lineage>
</organism>
<keyword evidence="2" id="KW-0812">Transmembrane</keyword>
<evidence type="ECO:0000256" key="2">
    <source>
        <dbReference type="SAM" id="Phobius"/>
    </source>
</evidence>
<name>A0A8E0NDA9_9CAUL</name>
<keyword evidence="2" id="KW-1133">Transmembrane helix</keyword>